<dbReference type="SUPFAM" id="SSF49899">
    <property type="entry name" value="Concanavalin A-like lectins/glucanases"/>
    <property type="match status" value="3"/>
</dbReference>
<dbReference type="Proteomes" id="UP000321525">
    <property type="component" value="Unassembled WGS sequence"/>
</dbReference>
<name>A0A5C6Q7B2_9GAMM</name>
<reference evidence="11 13" key="1">
    <citation type="submission" date="2019-07" db="EMBL/GenBank/DDBJ databases">
        <title>Genomes of sea-ice associated Colwellia species.</title>
        <authorList>
            <person name="Bowman J.P."/>
        </authorList>
    </citation>
    <scope>NUCLEOTIDE SEQUENCE [LARGE SCALE GENOMIC DNA]</scope>
    <source>
        <strain evidence="10 12">ACAM 607</strain>
        <strain evidence="11 13">IC036</strain>
    </source>
</reference>
<keyword evidence="4" id="KW-0106">Calcium</keyword>
<sequence>MMLFRSISTILLYILFQNTVLAAKCLDVFPAAYNQATSVNEQLTNFPANNSSANIANGTILSRGDNYYSGSSLDNKDQVSVAAISGSETTARLFFRNSVSWKNVKINQNGNPEDLIIVVGGSLSITGGSTDINAIIYVKGSLAIKGAKGKGAFTSVGSGSSDTTYNTNYIETADFNGMCDNTPLAPVTPIVDYRFDECSYTGAGFEIIDQTGNFNASIHGINESANEAQINKSLDLSSNSTRDWVSVPSGVVNGLNDFTLSVWINTDKKKNQQEIFHALGSSTRDDELEIYLKKDKEVSVKIQGESTNLKGNIVLTDGEWHHILITRVSDQVCLYVDGNNQDCDTGVGRGQLSVPYSNSIVIGQEQDSYGGRFSASQSFEGLMDELKIYDQVLSSTSISNLYSNELASNNADGTSRDAVNCSPVPIAEYRFDECSYDGSAFEVIDQSGNFSAQSFANLNTSNDAQIVRAADISAAEHYIETSIPIIGNSSVATWFKKPSINGGNRYLVLGAMPNGGDLLYLDSFNDYRWGVYDGNISVEGNFWFADLTNGWHHMVLVYNNNTTSLYIDGALVDMVALRPSGNLQYIGTSFDDINTNTPQGFRTPLDEFKVYDQTLSSAEITTLYTNELAKNNYDGSLRSTAECSELIAQFSMDEVIWDGSTGEVVDQTDNFNASALNGVTTAGSLPALSGNPGTCRYGSFDGIDDYIQINDDNRLDLQSELSISVWINPKVLPSSGLKTIISKDENYEFHLQPSGDIFWWWQTHSFSTTGAGIEAGNWYHIAITYKSGRQVIYVNGVEKGSRTFTDNLTLNNDPLQIGQDQGSSSRFFEGYIDEVHLYNGALTAIEVNELYTKRQACETIHHFEINHDAQGLTCIGEPLTIKACIDEACTDTIATPTDVKIFANGVLKTTITVTGKTDTSFSHLVEETITLSSDQNYTCRNGASTSCDINFANAGFLLDINSGVDVSSCESVNFDIKAVKLSDSGVSCAPAFTGNQNLDFSFSYSNPTTGTKLPLLNGTNMANTGESQTRNISFNANGGASIPIEYNDAGALSFTVSEKVSSGVTSATLIKDFFPSKLVMVAKKTNGTFLNNSSAAGEPKQVAAEGFSLSFTGQCNNNTDTPNYQPQSDSVVVLALRQIAPSSSTSVLGQLSLGTSTIDASNATDTRWQAINTAEKELVASYDEVGIISVNVKDNDYLGNEITTLSFLDVGRFTPSYFDVFVTDNSFENACSLDINTFTYIGQPFSYLNAPILTITAKNALGVKTQNYTESTFQKLIVNNVSRTFPLADSSKNEVDKDGNDLVTKMVVEPTTFAGDLSKLSNGILDYNFSPADTFTYSKGSYSQVAEFTVDYNILINSITDSDNVAINLATTLPLTVKPSGGFQRFGRLVLGNSFGAETSAIAQYFQVEYLNASRTFVVNTDDNCSLVTNNTSNWSFSNPTNNVTINGINIRGTSGSLNEGKFQNVLLTSGNNQGSIGVEYTTQDWLKFDWLNEDNNFDGPYHQNPTATVIFGIYRGNDRIISWREIGN</sequence>
<feature type="domain" description="Laminin G" evidence="8">
    <location>
        <begin position="234"/>
        <end position="421"/>
    </location>
</feature>
<protein>
    <recommendedName>
        <fullName evidence="14">LamG domain-containing protein</fullName>
    </recommendedName>
</protein>
<evidence type="ECO:0000259" key="8">
    <source>
        <dbReference type="PROSITE" id="PS50025"/>
    </source>
</evidence>
<evidence type="ECO:0000256" key="7">
    <source>
        <dbReference type="SAM" id="SignalP"/>
    </source>
</evidence>
<feature type="signal peptide" evidence="7">
    <location>
        <begin position="1"/>
        <end position="22"/>
    </location>
</feature>
<evidence type="ECO:0008006" key="14">
    <source>
        <dbReference type="Google" id="ProtNLM"/>
    </source>
</evidence>
<keyword evidence="6" id="KW-0325">Glycoprotein</keyword>
<dbReference type="Pfam" id="PF20419">
    <property type="entry name" value="DUF6701"/>
    <property type="match status" value="1"/>
</dbReference>
<accession>A0A5C6Q7B2</accession>
<dbReference type="EMBL" id="VOLQ01000030">
    <property type="protein sequence ID" value="TWX64631.1"/>
    <property type="molecule type" value="Genomic_DNA"/>
</dbReference>
<dbReference type="PANTHER" id="PTHR19277:SF125">
    <property type="entry name" value="B6"/>
    <property type="match status" value="1"/>
</dbReference>
<dbReference type="PRINTS" id="PR00895">
    <property type="entry name" value="PENTAXIN"/>
</dbReference>
<evidence type="ECO:0000256" key="6">
    <source>
        <dbReference type="ARBA" id="ARBA00023180"/>
    </source>
</evidence>
<dbReference type="SMART" id="SM00282">
    <property type="entry name" value="LamG"/>
    <property type="match status" value="1"/>
</dbReference>
<evidence type="ECO:0000313" key="10">
    <source>
        <dbReference type="EMBL" id="TWX55615.1"/>
    </source>
</evidence>
<feature type="domain" description="Pentraxin (PTX)" evidence="9">
    <location>
        <begin position="230"/>
        <end position="434"/>
    </location>
</feature>
<feature type="chain" id="PRO_5022854674" description="LamG domain-containing protein" evidence="7">
    <location>
        <begin position="23"/>
        <end position="1529"/>
    </location>
</feature>
<evidence type="ECO:0000313" key="11">
    <source>
        <dbReference type="EMBL" id="TWX64631.1"/>
    </source>
</evidence>
<evidence type="ECO:0000313" key="13">
    <source>
        <dbReference type="Proteomes" id="UP000321917"/>
    </source>
</evidence>
<evidence type="ECO:0000256" key="1">
    <source>
        <dbReference type="ARBA" id="ARBA00001913"/>
    </source>
</evidence>
<evidence type="ECO:0000256" key="2">
    <source>
        <dbReference type="ARBA" id="ARBA00022723"/>
    </source>
</evidence>
<dbReference type="InterPro" id="IPR013320">
    <property type="entry name" value="ConA-like_dom_sf"/>
</dbReference>
<comment type="caution">
    <text evidence="11">The sequence shown here is derived from an EMBL/GenBank/DDBJ whole genome shotgun (WGS) entry which is preliminary data.</text>
</comment>
<dbReference type="InterPro" id="IPR001759">
    <property type="entry name" value="PTX_dom"/>
</dbReference>
<dbReference type="PANTHER" id="PTHR19277">
    <property type="entry name" value="PENTRAXIN"/>
    <property type="match status" value="1"/>
</dbReference>
<proteinExistence type="predicted"/>
<keyword evidence="3 7" id="KW-0732">Signal</keyword>
<dbReference type="InterPro" id="IPR051360">
    <property type="entry name" value="Neuronal_Pentraxin_Related"/>
</dbReference>
<evidence type="ECO:0000259" key="9">
    <source>
        <dbReference type="PROSITE" id="PS51828"/>
    </source>
</evidence>
<dbReference type="Pfam" id="PF13385">
    <property type="entry name" value="Laminin_G_3"/>
    <property type="match status" value="2"/>
</dbReference>
<dbReference type="OrthoDB" id="9790247at2"/>
<dbReference type="Gene3D" id="2.60.120.200">
    <property type="match status" value="3"/>
</dbReference>
<dbReference type="Pfam" id="PF00354">
    <property type="entry name" value="Pentaxin"/>
    <property type="match status" value="1"/>
</dbReference>
<keyword evidence="2" id="KW-0479">Metal-binding</keyword>
<dbReference type="SMART" id="SM00159">
    <property type="entry name" value="PTX"/>
    <property type="match status" value="1"/>
</dbReference>
<dbReference type="EMBL" id="VOLR01000027">
    <property type="protein sequence ID" value="TWX55615.1"/>
    <property type="molecule type" value="Genomic_DNA"/>
</dbReference>
<evidence type="ECO:0000256" key="3">
    <source>
        <dbReference type="ARBA" id="ARBA00022729"/>
    </source>
</evidence>
<keyword evidence="5" id="KW-1015">Disulfide bond</keyword>
<evidence type="ECO:0000256" key="4">
    <source>
        <dbReference type="ARBA" id="ARBA00022837"/>
    </source>
</evidence>
<gene>
    <name evidence="10" type="ORF">ESZ26_16055</name>
    <name evidence="11" type="ORF">ESZ27_14110</name>
</gene>
<dbReference type="Proteomes" id="UP000321917">
    <property type="component" value="Unassembled WGS sequence"/>
</dbReference>
<dbReference type="GO" id="GO:0046872">
    <property type="term" value="F:metal ion binding"/>
    <property type="evidence" value="ECO:0007669"/>
    <property type="project" value="UniProtKB-KW"/>
</dbReference>
<comment type="cofactor">
    <cofactor evidence="1">
        <name>Ca(2+)</name>
        <dbReference type="ChEBI" id="CHEBI:29108"/>
    </cofactor>
</comment>
<dbReference type="SMART" id="SM00560">
    <property type="entry name" value="LamGL"/>
    <property type="match status" value="1"/>
</dbReference>
<dbReference type="InterPro" id="IPR006558">
    <property type="entry name" value="LamG-like"/>
</dbReference>
<keyword evidence="12" id="KW-1185">Reference proteome</keyword>
<dbReference type="InterPro" id="IPR001791">
    <property type="entry name" value="Laminin_G"/>
</dbReference>
<dbReference type="PROSITE" id="PS51828">
    <property type="entry name" value="PTX_2"/>
    <property type="match status" value="1"/>
</dbReference>
<evidence type="ECO:0000313" key="12">
    <source>
        <dbReference type="Proteomes" id="UP000321525"/>
    </source>
</evidence>
<evidence type="ECO:0000256" key="5">
    <source>
        <dbReference type="ARBA" id="ARBA00023157"/>
    </source>
</evidence>
<dbReference type="InterPro" id="IPR046524">
    <property type="entry name" value="DUF6701"/>
</dbReference>
<dbReference type="PROSITE" id="PS50025">
    <property type="entry name" value="LAM_G_DOMAIN"/>
    <property type="match status" value="1"/>
</dbReference>
<organism evidence="11 13">
    <name type="scientific">Colwellia hornerae</name>
    <dbReference type="NCBI Taxonomy" id="89402"/>
    <lineage>
        <taxon>Bacteria</taxon>
        <taxon>Pseudomonadati</taxon>
        <taxon>Pseudomonadota</taxon>
        <taxon>Gammaproteobacteria</taxon>
        <taxon>Alteromonadales</taxon>
        <taxon>Colwelliaceae</taxon>
        <taxon>Colwellia</taxon>
    </lineage>
</organism>